<feature type="transmembrane region" description="Helical" evidence="1">
    <location>
        <begin position="32"/>
        <end position="53"/>
    </location>
</feature>
<organism evidence="2 3">
    <name type="scientific">Tetrahymena thermophila (strain SB210)</name>
    <dbReference type="NCBI Taxonomy" id="312017"/>
    <lineage>
        <taxon>Eukaryota</taxon>
        <taxon>Sar</taxon>
        <taxon>Alveolata</taxon>
        <taxon>Ciliophora</taxon>
        <taxon>Intramacronucleata</taxon>
        <taxon>Oligohymenophorea</taxon>
        <taxon>Hymenostomatida</taxon>
        <taxon>Tetrahymenina</taxon>
        <taxon>Tetrahymenidae</taxon>
        <taxon>Tetrahymena</taxon>
    </lineage>
</organism>
<gene>
    <name evidence="2" type="ORF">TTHERM_001388181</name>
</gene>
<dbReference type="InParanoid" id="W7WYI9"/>
<evidence type="ECO:0000313" key="3">
    <source>
        <dbReference type="Proteomes" id="UP000009168"/>
    </source>
</evidence>
<proteinExistence type="predicted"/>
<evidence type="ECO:0000256" key="1">
    <source>
        <dbReference type="SAM" id="Phobius"/>
    </source>
</evidence>
<dbReference type="GeneID" id="24442273"/>
<evidence type="ECO:0000313" key="2">
    <source>
        <dbReference type="EMBL" id="EWS71935.1"/>
    </source>
</evidence>
<keyword evidence="1" id="KW-0472">Membrane</keyword>
<protein>
    <submittedName>
        <fullName evidence="2">Transmembrane protein, putative</fullName>
    </submittedName>
</protein>
<dbReference type="AlphaFoldDB" id="W7WYI9"/>
<name>W7WYI9_TETTS</name>
<dbReference type="Proteomes" id="UP000009168">
    <property type="component" value="Unassembled WGS sequence"/>
</dbReference>
<dbReference type="KEGG" id="tet:TTHERM_001388181"/>
<reference evidence="3" key="1">
    <citation type="journal article" date="2006" name="PLoS Biol.">
        <title>Macronuclear genome sequence of the ciliate Tetrahymena thermophila, a model eukaryote.</title>
        <authorList>
            <person name="Eisen J.A."/>
            <person name="Coyne R.S."/>
            <person name="Wu M."/>
            <person name="Wu D."/>
            <person name="Thiagarajan M."/>
            <person name="Wortman J.R."/>
            <person name="Badger J.H."/>
            <person name="Ren Q."/>
            <person name="Amedeo P."/>
            <person name="Jones K.M."/>
            <person name="Tallon L.J."/>
            <person name="Delcher A.L."/>
            <person name="Salzberg S.L."/>
            <person name="Silva J.C."/>
            <person name="Haas B.J."/>
            <person name="Majoros W.H."/>
            <person name="Farzad M."/>
            <person name="Carlton J.M."/>
            <person name="Smith R.K. Jr."/>
            <person name="Garg J."/>
            <person name="Pearlman R.E."/>
            <person name="Karrer K.M."/>
            <person name="Sun L."/>
            <person name="Manning G."/>
            <person name="Elde N.C."/>
            <person name="Turkewitz A.P."/>
            <person name="Asai D.J."/>
            <person name="Wilkes D.E."/>
            <person name="Wang Y."/>
            <person name="Cai H."/>
            <person name="Collins K."/>
            <person name="Stewart B.A."/>
            <person name="Lee S.R."/>
            <person name="Wilamowska K."/>
            <person name="Weinberg Z."/>
            <person name="Ruzzo W.L."/>
            <person name="Wloga D."/>
            <person name="Gaertig J."/>
            <person name="Frankel J."/>
            <person name="Tsao C.-C."/>
            <person name="Gorovsky M.A."/>
            <person name="Keeling P.J."/>
            <person name="Waller R.F."/>
            <person name="Patron N.J."/>
            <person name="Cherry J.M."/>
            <person name="Stover N.A."/>
            <person name="Krieger C.J."/>
            <person name="del Toro C."/>
            <person name="Ryder H.F."/>
            <person name="Williamson S.C."/>
            <person name="Barbeau R.A."/>
            <person name="Hamilton E.P."/>
            <person name="Orias E."/>
        </authorList>
    </citation>
    <scope>NUCLEOTIDE SEQUENCE [LARGE SCALE GENOMIC DNA]</scope>
    <source>
        <strain evidence="3">SB210</strain>
    </source>
</reference>
<dbReference type="RefSeq" id="XP_012655536.1">
    <property type="nucleotide sequence ID" value="XM_012800082.1"/>
</dbReference>
<sequence>MKLLYLQIFDKTNNEKGKKEVLVRGFTNNYKSFTFVLSFVISITILPPIIDYWQMTVVQKSYKYIFRILLNYQQFQFLGN</sequence>
<keyword evidence="1" id="KW-1133">Transmembrane helix</keyword>
<dbReference type="EMBL" id="GG662457">
    <property type="protein sequence ID" value="EWS71935.1"/>
    <property type="molecule type" value="Genomic_DNA"/>
</dbReference>
<accession>W7WYI9</accession>
<keyword evidence="1 2" id="KW-0812">Transmembrane</keyword>
<keyword evidence="3" id="KW-1185">Reference proteome</keyword>